<dbReference type="Pfam" id="PF00534">
    <property type="entry name" value="Glycos_transf_1"/>
    <property type="match status" value="1"/>
</dbReference>
<gene>
    <name evidence="3" type="ORF">P255_01951</name>
</gene>
<name>V2US46_9GAMM</name>
<sequence>MKLMIVIPTLGSGGAERVVSTLANIWVNEKDLDLSITLLNKSEDFYSIDNSIKIYRLNYEGGLGLVKKSIGLFKTIIKLQQLIIREKPDVVLTFIREANIFTLLACNRTNTKVVISERDSPNANISKIYSFLRKYTYKKAAGIIAQTHEYKQFIMQEIGNENVLVIPNPIREIQKYDVEKEQIILNVGRLIKEKGQSFLLQAFAKIEDKRDWRIVILGDGYLRDELEKLVESLNLKAYVDFKGATKEVDYWLNKSSIFAFPSISEGFPNALAEALVAGLPCVSFDCTAGPKDLIVSRINGLLIDTYDVDAFSESLKQLMTSSELRDYLSKNTTPLIYDLDASQIANKYLLFLKEVV</sequence>
<dbReference type="OrthoDB" id="9792269at2"/>
<dbReference type="PANTHER" id="PTHR12526:SF630">
    <property type="entry name" value="GLYCOSYLTRANSFERASE"/>
    <property type="match status" value="1"/>
</dbReference>
<protein>
    <recommendedName>
        <fullName evidence="5">Glycosyl transferase family 1 domain-containing protein</fullName>
    </recommendedName>
</protein>
<dbReference type="AlphaFoldDB" id="V2US46"/>
<evidence type="ECO:0000259" key="1">
    <source>
        <dbReference type="Pfam" id="PF00534"/>
    </source>
</evidence>
<dbReference type="GO" id="GO:0016757">
    <property type="term" value="F:glycosyltransferase activity"/>
    <property type="evidence" value="ECO:0007669"/>
    <property type="project" value="InterPro"/>
</dbReference>
<feature type="domain" description="Glycosyl transferase family 1" evidence="1">
    <location>
        <begin position="176"/>
        <end position="332"/>
    </location>
</feature>
<comment type="caution">
    <text evidence="3">The sequence shown here is derived from an EMBL/GenBank/DDBJ whole genome shotgun (WGS) entry which is preliminary data.</text>
</comment>
<dbReference type="PATRIC" id="fig|1341683.3.peg.1938"/>
<evidence type="ECO:0000313" key="3">
    <source>
        <dbReference type="EMBL" id="ESK51436.1"/>
    </source>
</evidence>
<dbReference type="Proteomes" id="UP000018418">
    <property type="component" value="Unassembled WGS sequence"/>
</dbReference>
<dbReference type="Pfam" id="PF13439">
    <property type="entry name" value="Glyco_transf_4"/>
    <property type="match status" value="1"/>
</dbReference>
<dbReference type="EMBL" id="AYEU01000006">
    <property type="protein sequence ID" value="ESK51436.1"/>
    <property type="molecule type" value="Genomic_DNA"/>
</dbReference>
<dbReference type="HOGENOM" id="CLU_009583_0_0_6"/>
<accession>V2US46</accession>
<evidence type="ECO:0000259" key="2">
    <source>
        <dbReference type="Pfam" id="PF13439"/>
    </source>
</evidence>
<reference evidence="3 4" key="1">
    <citation type="submission" date="2013-10" db="EMBL/GenBank/DDBJ databases">
        <title>The Genome Sequence of Acinetobacter brisouii CIP 110357.</title>
        <authorList>
            <consortium name="The Broad Institute Genomics Platform"/>
            <consortium name="The Broad Institute Genome Sequencing Center for Infectious Disease"/>
            <person name="Cerqueira G."/>
            <person name="Feldgarden M."/>
            <person name="Courvalin P."/>
            <person name="Grillot-Courvalin C."/>
            <person name="Clermont D."/>
            <person name="Rocha E."/>
            <person name="Yoon E.-J."/>
            <person name="Nemec A."/>
            <person name="Young S.K."/>
            <person name="Zeng Q."/>
            <person name="Gargeya S."/>
            <person name="Fitzgerald M."/>
            <person name="Abouelleil A."/>
            <person name="Alvarado L."/>
            <person name="Berlin A.M."/>
            <person name="Chapman S.B."/>
            <person name="Gainer-Dewar J."/>
            <person name="Goldberg J."/>
            <person name="Gnerre S."/>
            <person name="Griggs A."/>
            <person name="Gujja S."/>
            <person name="Hansen M."/>
            <person name="Howarth C."/>
            <person name="Imamovic A."/>
            <person name="Ireland A."/>
            <person name="Larimer J."/>
            <person name="McCowan C."/>
            <person name="Murphy C."/>
            <person name="Pearson M."/>
            <person name="Poon T.W."/>
            <person name="Priest M."/>
            <person name="Roberts A."/>
            <person name="Saif S."/>
            <person name="Shea T."/>
            <person name="Sykes S."/>
            <person name="Wortman J."/>
            <person name="Nusbaum C."/>
            <person name="Birren B."/>
        </authorList>
    </citation>
    <scope>NUCLEOTIDE SEQUENCE [LARGE SCALE GENOMIC DNA]</scope>
    <source>
        <strain evidence="3 4">CIP 110357</strain>
    </source>
</reference>
<dbReference type="PANTHER" id="PTHR12526">
    <property type="entry name" value="GLYCOSYLTRANSFERASE"/>
    <property type="match status" value="1"/>
</dbReference>
<keyword evidence="4" id="KW-1185">Reference proteome</keyword>
<dbReference type="Gene3D" id="3.40.50.2000">
    <property type="entry name" value="Glycogen Phosphorylase B"/>
    <property type="match status" value="2"/>
</dbReference>
<dbReference type="GO" id="GO:1901135">
    <property type="term" value="P:carbohydrate derivative metabolic process"/>
    <property type="evidence" value="ECO:0007669"/>
    <property type="project" value="UniProtKB-ARBA"/>
</dbReference>
<dbReference type="RefSeq" id="WP_004899820.1">
    <property type="nucleotide sequence ID" value="NZ_BBTI01000002.1"/>
</dbReference>
<proteinExistence type="predicted"/>
<evidence type="ECO:0000313" key="4">
    <source>
        <dbReference type="Proteomes" id="UP000018418"/>
    </source>
</evidence>
<organism evidence="3 4">
    <name type="scientific">Acinetobacter brisouii CIP 110357</name>
    <dbReference type="NCBI Taxonomy" id="1341683"/>
    <lineage>
        <taxon>Bacteria</taxon>
        <taxon>Pseudomonadati</taxon>
        <taxon>Pseudomonadota</taxon>
        <taxon>Gammaproteobacteria</taxon>
        <taxon>Moraxellales</taxon>
        <taxon>Moraxellaceae</taxon>
        <taxon>Acinetobacter</taxon>
    </lineage>
</organism>
<evidence type="ECO:0008006" key="5">
    <source>
        <dbReference type="Google" id="ProtNLM"/>
    </source>
</evidence>
<feature type="domain" description="Glycosyltransferase subfamily 4-like N-terminal" evidence="2">
    <location>
        <begin position="13"/>
        <end position="170"/>
    </location>
</feature>
<dbReference type="SUPFAM" id="SSF53756">
    <property type="entry name" value="UDP-Glycosyltransferase/glycogen phosphorylase"/>
    <property type="match status" value="1"/>
</dbReference>
<dbReference type="InterPro" id="IPR028098">
    <property type="entry name" value="Glyco_trans_4-like_N"/>
</dbReference>
<dbReference type="InterPro" id="IPR001296">
    <property type="entry name" value="Glyco_trans_1"/>
</dbReference>